<reference evidence="4" key="1">
    <citation type="submission" date="2015-05" db="EMBL/GenBank/DDBJ databases">
        <authorList>
            <person name="Fogelqvist Johan"/>
        </authorList>
    </citation>
    <scope>NUCLEOTIDE SEQUENCE [LARGE SCALE GENOMIC DNA]</scope>
</reference>
<name>A0A0G4N2V8_VERLO</name>
<dbReference type="InterPro" id="IPR039156">
    <property type="entry name" value="PHAF1/BROMI"/>
</dbReference>
<dbReference type="GO" id="GO:0043001">
    <property type="term" value="P:Golgi to plasma membrane protein transport"/>
    <property type="evidence" value="ECO:0007669"/>
    <property type="project" value="TreeGrafter"/>
</dbReference>
<dbReference type="EMBL" id="CVQI01032230">
    <property type="protein sequence ID" value="CRK40768.1"/>
    <property type="molecule type" value="Genomic_DNA"/>
</dbReference>
<dbReference type="GO" id="GO:0005802">
    <property type="term" value="C:trans-Golgi network"/>
    <property type="evidence" value="ECO:0007669"/>
    <property type="project" value="TreeGrafter"/>
</dbReference>
<evidence type="ECO:0000256" key="1">
    <source>
        <dbReference type="ARBA" id="ARBA00024339"/>
    </source>
</evidence>
<gene>
    <name evidence="3" type="ORF">BN1723_015794</name>
</gene>
<sequence length="487" mass="53070">MSLFAAQLHPGRALGFLILGASLHDVLTRLKAEPQRFPQLDLAYSRERPIEDPVSLTLPANGLRLRFDGPEQRLRLIEIIDFTKNHITFKDRDLVKPANAQGPPSSPMPGESSAGPTFRHIFHRLLGPTYGGEYIPPTADSPDDVGNYVLSYPGVAFTFRLAQSAYSPNKDVVSLLSSSAAQIATSMAVFAGDSWSQARENIWSEILPSIKTVPVLPRGKDVVPDEISLVKIHGGGKIQLFRKWTGASFWRAEDAAFASSPAFRALLRLLADPDLETARLTVLAAHRPLWCAFHDEGAACCFAGRGRGVADVDWRALAAECAGEDPELHIARVGSPSARRRIRHLTFRPARLGTAFTTLVLPALTDMILAGSLRHLTVLMPVRRHRGPVAPGRPAPPPTQTERAEDAAFASSPAFRALLRLLADPDLETARLTVLSEHRPLWCAYHDEGAACCYAGRGRGVADVDWRALAAECAGEDPELHIARVGR</sequence>
<dbReference type="PANTHER" id="PTHR13465:SF2">
    <property type="entry name" value="PHAGOSOME ASSEMBLY FACTOR 1"/>
    <property type="match status" value="1"/>
</dbReference>
<proteinExistence type="inferred from homology"/>
<organism evidence="3 4">
    <name type="scientific">Verticillium longisporum</name>
    <name type="common">Verticillium dahliae var. longisporum</name>
    <dbReference type="NCBI Taxonomy" id="100787"/>
    <lineage>
        <taxon>Eukaryota</taxon>
        <taxon>Fungi</taxon>
        <taxon>Dikarya</taxon>
        <taxon>Ascomycota</taxon>
        <taxon>Pezizomycotina</taxon>
        <taxon>Sordariomycetes</taxon>
        <taxon>Hypocreomycetidae</taxon>
        <taxon>Glomerellales</taxon>
        <taxon>Plectosphaerellaceae</taxon>
        <taxon>Verticillium</taxon>
    </lineage>
</organism>
<dbReference type="PANTHER" id="PTHR13465">
    <property type="entry name" value="UPF0183 PROTEIN"/>
    <property type="match status" value="1"/>
</dbReference>
<dbReference type="AlphaFoldDB" id="A0A0G4N2V8"/>
<evidence type="ECO:0000313" key="3">
    <source>
        <dbReference type="EMBL" id="CRK40768.1"/>
    </source>
</evidence>
<dbReference type="Pfam" id="PF03676">
    <property type="entry name" value="PHAF1"/>
    <property type="match status" value="1"/>
</dbReference>
<evidence type="ECO:0000256" key="2">
    <source>
        <dbReference type="SAM" id="MobiDB-lite"/>
    </source>
</evidence>
<accession>A0A0G4N2V8</accession>
<dbReference type="Proteomes" id="UP000045706">
    <property type="component" value="Unassembled WGS sequence"/>
</dbReference>
<evidence type="ECO:0000313" key="4">
    <source>
        <dbReference type="Proteomes" id="UP000045706"/>
    </source>
</evidence>
<protein>
    <submittedName>
        <fullName evidence="3">Uncharacterized protein</fullName>
    </submittedName>
</protein>
<feature type="region of interest" description="Disordered" evidence="2">
    <location>
        <begin position="94"/>
        <end position="114"/>
    </location>
</feature>
<comment type="similarity">
    <text evidence="1">Belongs to the PHAF1 family.</text>
</comment>
<dbReference type="InterPro" id="IPR005373">
    <property type="entry name" value="PHAF1"/>
</dbReference>